<proteinExistence type="predicted"/>
<dbReference type="AlphaFoldDB" id="A0A9C6T1M6"/>
<feature type="transmembrane region" description="Helical" evidence="1">
    <location>
        <begin position="45"/>
        <end position="67"/>
    </location>
</feature>
<keyword evidence="1" id="KW-0812">Transmembrane</keyword>
<dbReference type="OrthoDB" id="7868860at2759"/>
<dbReference type="GeneID" id="117567756"/>
<organism evidence="2 3">
    <name type="scientific">Drosophila albomicans</name>
    <name type="common">Fruit fly</name>
    <dbReference type="NCBI Taxonomy" id="7291"/>
    <lineage>
        <taxon>Eukaryota</taxon>
        <taxon>Metazoa</taxon>
        <taxon>Ecdysozoa</taxon>
        <taxon>Arthropoda</taxon>
        <taxon>Hexapoda</taxon>
        <taxon>Insecta</taxon>
        <taxon>Pterygota</taxon>
        <taxon>Neoptera</taxon>
        <taxon>Endopterygota</taxon>
        <taxon>Diptera</taxon>
        <taxon>Brachycera</taxon>
        <taxon>Muscomorpha</taxon>
        <taxon>Ephydroidea</taxon>
        <taxon>Drosophilidae</taxon>
        <taxon>Drosophila</taxon>
    </lineage>
</organism>
<keyword evidence="1" id="KW-0472">Membrane</keyword>
<keyword evidence="2" id="KW-1185">Reference proteome</keyword>
<accession>A0A9C6T1M6</accession>
<protein>
    <submittedName>
        <fullName evidence="3">Uncharacterized protein LOC117567756 isoform X1</fullName>
    </submittedName>
</protein>
<keyword evidence="1" id="KW-1133">Transmembrane helix</keyword>
<feature type="transmembrane region" description="Helical" evidence="1">
    <location>
        <begin position="106"/>
        <end position="126"/>
    </location>
</feature>
<reference evidence="3" key="1">
    <citation type="submission" date="2025-08" db="UniProtKB">
        <authorList>
            <consortium name="RefSeq"/>
        </authorList>
    </citation>
    <scope>IDENTIFICATION</scope>
    <source>
        <strain evidence="3">15112-1751.03</strain>
        <tissue evidence="3">Whole Adult</tissue>
    </source>
</reference>
<dbReference type="RefSeq" id="XP_051859818.1">
    <property type="nucleotide sequence ID" value="XM_052003858.1"/>
</dbReference>
<feature type="transmembrane region" description="Helical" evidence="1">
    <location>
        <begin position="73"/>
        <end position="94"/>
    </location>
</feature>
<sequence>MILLRKLLSYFSLKWGILLIAVIDIVICVVGLYDTEKLDNEAWYYCMLSAYSSHITGCSLLIIAVFLNKRILVLLYLVTIIIRLIYTSAIFIWMNVTHSYRPTLCILEYLILTVSLYFWFCAYSWYKALGIESSLEAESASSSQKGNNTQAT</sequence>
<gene>
    <name evidence="3" type="primary">LOC117567756</name>
</gene>
<evidence type="ECO:0000313" key="2">
    <source>
        <dbReference type="Proteomes" id="UP000515160"/>
    </source>
</evidence>
<evidence type="ECO:0000313" key="3">
    <source>
        <dbReference type="RefSeq" id="XP_051859818.1"/>
    </source>
</evidence>
<dbReference type="Proteomes" id="UP000515160">
    <property type="component" value="Chromosome 3"/>
</dbReference>
<evidence type="ECO:0000256" key="1">
    <source>
        <dbReference type="SAM" id="Phobius"/>
    </source>
</evidence>
<feature type="transmembrane region" description="Helical" evidence="1">
    <location>
        <begin position="12"/>
        <end position="33"/>
    </location>
</feature>
<name>A0A9C6T1M6_DROAB</name>